<protein>
    <recommendedName>
        <fullName evidence="10">RecA family profile 1 domain-containing protein</fullName>
    </recommendedName>
</protein>
<dbReference type="PANTHER" id="PTHR46456">
    <property type="entry name" value="DNA REPAIR PROTEIN RAD51 HOMOLOG 2"/>
    <property type="match status" value="1"/>
</dbReference>
<dbReference type="InterPro" id="IPR013632">
    <property type="entry name" value="Rad51_C"/>
</dbReference>
<evidence type="ECO:0000256" key="9">
    <source>
        <dbReference type="ARBA" id="ARBA00023242"/>
    </source>
</evidence>
<evidence type="ECO:0000256" key="2">
    <source>
        <dbReference type="ARBA" id="ARBA00007095"/>
    </source>
</evidence>
<dbReference type="GO" id="GO:0005657">
    <property type="term" value="C:replication fork"/>
    <property type="evidence" value="ECO:0007669"/>
    <property type="project" value="TreeGrafter"/>
</dbReference>
<dbReference type="Proteomes" id="UP000077755">
    <property type="component" value="Chromosome 2"/>
</dbReference>
<gene>
    <name evidence="11" type="ORF">DCAR_0205943</name>
</gene>
<evidence type="ECO:0000313" key="11">
    <source>
        <dbReference type="EMBL" id="WOG86725.1"/>
    </source>
</evidence>
<dbReference type="PROSITE" id="PS50162">
    <property type="entry name" value="RECA_2"/>
    <property type="match status" value="1"/>
</dbReference>
<evidence type="ECO:0000256" key="5">
    <source>
        <dbReference type="ARBA" id="ARBA00022840"/>
    </source>
</evidence>
<evidence type="ECO:0000256" key="1">
    <source>
        <dbReference type="ARBA" id="ARBA00004123"/>
    </source>
</evidence>
<dbReference type="InterPro" id="IPR003593">
    <property type="entry name" value="AAA+_ATPase"/>
</dbReference>
<dbReference type="AlphaFoldDB" id="A0AAF0WET6"/>
<evidence type="ECO:0000259" key="10">
    <source>
        <dbReference type="PROSITE" id="PS50162"/>
    </source>
</evidence>
<dbReference type="PANTHER" id="PTHR46456:SF1">
    <property type="entry name" value="DNA REPAIR PROTEIN RAD51 HOMOLOG 2"/>
    <property type="match status" value="1"/>
</dbReference>
<feature type="domain" description="RecA family profile 1" evidence="10">
    <location>
        <begin position="80"/>
        <end position="255"/>
    </location>
</feature>
<evidence type="ECO:0000256" key="8">
    <source>
        <dbReference type="ARBA" id="ARBA00023204"/>
    </source>
</evidence>
<evidence type="ECO:0000256" key="7">
    <source>
        <dbReference type="ARBA" id="ARBA00023172"/>
    </source>
</evidence>
<reference evidence="11" key="1">
    <citation type="journal article" date="2016" name="Nat. Genet.">
        <title>A high-quality carrot genome assembly provides new insights into carotenoid accumulation and asterid genome evolution.</title>
        <authorList>
            <person name="Iorizzo M."/>
            <person name="Ellison S."/>
            <person name="Senalik D."/>
            <person name="Zeng P."/>
            <person name="Satapoomin P."/>
            <person name="Huang J."/>
            <person name="Bowman M."/>
            <person name="Iovene M."/>
            <person name="Sanseverino W."/>
            <person name="Cavagnaro P."/>
            <person name="Yildiz M."/>
            <person name="Macko-Podgorni A."/>
            <person name="Moranska E."/>
            <person name="Grzebelus E."/>
            <person name="Grzebelus D."/>
            <person name="Ashrafi H."/>
            <person name="Zheng Z."/>
            <person name="Cheng S."/>
            <person name="Spooner D."/>
            <person name="Van Deynze A."/>
            <person name="Simon P."/>
        </authorList>
    </citation>
    <scope>NUCLEOTIDE SEQUENCE</scope>
    <source>
        <tissue evidence="11">Leaf</tissue>
    </source>
</reference>
<dbReference type="SMART" id="SM00382">
    <property type="entry name" value="AAA"/>
    <property type="match status" value="1"/>
</dbReference>
<keyword evidence="6" id="KW-0238">DNA-binding</keyword>
<dbReference type="EMBL" id="CP093344">
    <property type="protein sequence ID" value="WOG86725.1"/>
    <property type="molecule type" value="Genomic_DNA"/>
</dbReference>
<dbReference type="Pfam" id="PF26169">
    <property type="entry name" value="HHH_XRCC3_RpoA"/>
    <property type="match status" value="1"/>
</dbReference>
<accession>A0AAF0WET6</accession>
<dbReference type="InterPro" id="IPR020588">
    <property type="entry name" value="RecA_ATP-bd"/>
</dbReference>
<evidence type="ECO:0000256" key="6">
    <source>
        <dbReference type="ARBA" id="ARBA00023125"/>
    </source>
</evidence>
<evidence type="ECO:0000256" key="4">
    <source>
        <dbReference type="ARBA" id="ARBA00022763"/>
    </source>
</evidence>
<dbReference type="Gene3D" id="3.40.50.300">
    <property type="entry name" value="P-loop containing nucleotide triphosphate hydrolases"/>
    <property type="match status" value="1"/>
</dbReference>
<dbReference type="GO" id="GO:0005524">
    <property type="term" value="F:ATP binding"/>
    <property type="evidence" value="ECO:0007669"/>
    <property type="project" value="UniProtKB-KW"/>
</dbReference>
<dbReference type="InterPro" id="IPR016467">
    <property type="entry name" value="DNA_recomb/repair_RecA-like"/>
</dbReference>
<dbReference type="GO" id="GO:0003690">
    <property type="term" value="F:double-stranded DNA binding"/>
    <property type="evidence" value="ECO:0007669"/>
    <property type="project" value="TreeGrafter"/>
</dbReference>
<dbReference type="GO" id="GO:0033063">
    <property type="term" value="C:Rad51B-Rad51C-Rad51D-XRCC2 complex"/>
    <property type="evidence" value="ECO:0007669"/>
    <property type="project" value="InterPro"/>
</dbReference>
<comment type="subcellular location">
    <subcellularLocation>
        <location evidence="1">Nucleus</location>
    </subcellularLocation>
</comment>
<dbReference type="GO" id="GO:0000724">
    <property type="term" value="P:double-strand break repair via homologous recombination"/>
    <property type="evidence" value="ECO:0007669"/>
    <property type="project" value="InterPro"/>
</dbReference>
<evidence type="ECO:0000256" key="3">
    <source>
        <dbReference type="ARBA" id="ARBA00022741"/>
    </source>
</evidence>
<dbReference type="Pfam" id="PF08423">
    <property type="entry name" value="Rad51"/>
    <property type="match status" value="1"/>
</dbReference>
<dbReference type="InterPro" id="IPR027417">
    <property type="entry name" value="P-loop_NTPase"/>
</dbReference>
<reference evidence="11" key="2">
    <citation type="submission" date="2022-03" db="EMBL/GenBank/DDBJ databases">
        <title>Draft title - Genomic analysis of global carrot germplasm unveils the trajectory of domestication and the origin of high carotenoid orange carrot.</title>
        <authorList>
            <person name="Iorizzo M."/>
            <person name="Ellison S."/>
            <person name="Senalik D."/>
            <person name="Macko-Podgorni A."/>
            <person name="Grzebelus D."/>
            <person name="Bostan H."/>
            <person name="Rolling W."/>
            <person name="Curaba J."/>
            <person name="Simon P."/>
        </authorList>
    </citation>
    <scope>NUCLEOTIDE SEQUENCE</scope>
    <source>
        <tissue evidence="11">Leaf</tissue>
    </source>
</reference>
<dbReference type="PIRSF" id="PIRSF005856">
    <property type="entry name" value="Rad51"/>
    <property type="match status" value="1"/>
</dbReference>
<comment type="similarity">
    <text evidence="2">Belongs to the RecA family. RAD51 subfamily.</text>
</comment>
<keyword evidence="12" id="KW-1185">Reference proteome</keyword>
<name>A0AAF0WET6_DAUCS</name>
<dbReference type="InterPro" id="IPR030548">
    <property type="entry name" value="RAD51B"/>
</dbReference>
<dbReference type="SUPFAM" id="SSF52540">
    <property type="entry name" value="P-loop containing nucleoside triphosphate hydrolases"/>
    <property type="match status" value="1"/>
</dbReference>
<dbReference type="GO" id="GO:0003697">
    <property type="term" value="F:single-stranded DNA binding"/>
    <property type="evidence" value="ECO:0007669"/>
    <property type="project" value="TreeGrafter"/>
</dbReference>
<keyword evidence="9" id="KW-0539">Nucleus</keyword>
<keyword evidence="8" id="KW-0234">DNA repair</keyword>
<evidence type="ECO:0000313" key="12">
    <source>
        <dbReference type="Proteomes" id="UP000077755"/>
    </source>
</evidence>
<dbReference type="GO" id="GO:0140664">
    <property type="term" value="F:ATP-dependent DNA damage sensor activity"/>
    <property type="evidence" value="ECO:0007669"/>
    <property type="project" value="InterPro"/>
</dbReference>
<sequence>MANRVISEMGLPKSISNVFAARNLITAKDVLSLTEFDLMELLDIGLSEVVSAIAHISEITCPPYQTALSLWKQHSQTENHPSFLPTHLNGLDAALCGGIPNGVLTEVVGPAGIGKTQFCLKLSLLASLPKTYGGLCGKVIYIDVESKFSSKRLIEIGFNSFPELFRMKGMAEEMAGRIVVLQPESLSEFTESLQQIKVLLLQQQVKLLIVDSMTALVSGEYEQGHSRQNQLGWHISFIKSLAELSQIPVVLTNQVRSQSFDQISRYSFEDPTRSDSHLVAALGINWAHAVTIRLVLEAISGQRYIKVAKSPISPPLAFPFIVSASGILLLSDDGREMAGPQVNTIRHQGHSAIMHSMQEDCHQSD</sequence>
<proteinExistence type="inferred from homology"/>
<dbReference type="InterPro" id="IPR058766">
    <property type="entry name" value="HHH_XRCC3_RAD51B"/>
</dbReference>
<keyword evidence="7" id="KW-0233">DNA recombination</keyword>
<keyword evidence="5" id="KW-0067">ATP-binding</keyword>
<keyword evidence="3" id="KW-0547">Nucleotide-binding</keyword>
<dbReference type="GO" id="GO:0000400">
    <property type="term" value="F:four-way junction DNA binding"/>
    <property type="evidence" value="ECO:0007669"/>
    <property type="project" value="TreeGrafter"/>
</dbReference>
<organism evidence="11 12">
    <name type="scientific">Daucus carota subsp. sativus</name>
    <name type="common">Carrot</name>
    <dbReference type="NCBI Taxonomy" id="79200"/>
    <lineage>
        <taxon>Eukaryota</taxon>
        <taxon>Viridiplantae</taxon>
        <taxon>Streptophyta</taxon>
        <taxon>Embryophyta</taxon>
        <taxon>Tracheophyta</taxon>
        <taxon>Spermatophyta</taxon>
        <taxon>Magnoliopsida</taxon>
        <taxon>eudicotyledons</taxon>
        <taxon>Gunneridae</taxon>
        <taxon>Pentapetalae</taxon>
        <taxon>asterids</taxon>
        <taxon>campanulids</taxon>
        <taxon>Apiales</taxon>
        <taxon>Apiaceae</taxon>
        <taxon>Apioideae</taxon>
        <taxon>Scandiceae</taxon>
        <taxon>Daucinae</taxon>
        <taxon>Daucus</taxon>
        <taxon>Daucus sect. Daucus</taxon>
    </lineage>
</organism>
<keyword evidence="4" id="KW-0227">DNA damage</keyword>